<feature type="region of interest" description="Disordered" evidence="1">
    <location>
        <begin position="1"/>
        <end position="26"/>
    </location>
</feature>
<sequence>MSTDGDARPHAVGTHPGGTHPGGDPDGGAPDLLVIARWTRQAQRRRRRFTRPLSHHLGNAYSIMLSILVLGTVVFHLLVDTGVDGMRGLPGLETEAALPLDTDNLVACALLVLGAVAVGALRRLGPVFLRPEQVAWWLALPGGRRRLLTRVLVRAVLAPTIVGAFGVGTLVTILLGGGVAGLLTWALLAAGTAVAAVTAAATSQITRTRALPARLALLVVATALLGVALIAGPGTPTVALGGLGVVLLVSATTALLLVTRGIEAVPDAELAKTSRRAFGVGVATLSMDTREIGRLMAPEPLQPRRSARMPLARAGRRLTGRWGAATRTILGVAQADALLLARQPWRLVQVAVGAGLSALLLVPGMHWVANTAVMLAAAVLAALAVGDPARRAAFEGGPDASWPTSPRWVRAGHLVVPVACLMVWGAVLGAVLTLAGAGQAGAAGWLLGAGLLAGVGWGGVAVRSAMRTAPDWSEFIATPIGPIPDGFLRSLSQGPDAAAIVAWPLVMVLLGAGAGPKLVLAQAVVSAFAVVLALWTAEGD</sequence>
<dbReference type="Pfam" id="PF19814">
    <property type="entry name" value="DUF6297"/>
    <property type="match status" value="1"/>
</dbReference>
<feature type="transmembrane region" description="Helical" evidence="2">
    <location>
        <begin position="104"/>
        <end position="121"/>
    </location>
</feature>
<feature type="transmembrane region" description="Helical" evidence="2">
    <location>
        <begin position="442"/>
        <end position="462"/>
    </location>
</feature>
<dbReference type="AlphaFoldDB" id="A0A7T0LKR8"/>
<feature type="transmembrane region" description="Helical" evidence="2">
    <location>
        <begin position="238"/>
        <end position="258"/>
    </location>
</feature>
<feature type="compositionally biased region" description="Gly residues" evidence="1">
    <location>
        <begin position="15"/>
        <end position="26"/>
    </location>
</feature>
<keyword evidence="2" id="KW-0472">Membrane</keyword>
<keyword evidence="2" id="KW-1133">Transmembrane helix</keyword>
<feature type="transmembrane region" description="Helical" evidence="2">
    <location>
        <begin position="213"/>
        <end position="232"/>
    </location>
</feature>
<keyword evidence="4" id="KW-1185">Reference proteome</keyword>
<keyword evidence="2" id="KW-0812">Transmembrane</keyword>
<proteinExistence type="predicted"/>
<feature type="transmembrane region" description="Helical" evidence="2">
    <location>
        <begin position="151"/>
        <end position="176"/>
    </location>
</feature>
<dbReference type="EMBL" id="CP063989">
    <property type="protein sequence ID" value="QPL05584.1"/>
    <property type="molecule type" value="Genomic_DNA"/>
</dbReference>
<evidence type="ECO:0008006" key="5">
    <source>
        <dbReference type="Google" id="ProtNLM"/>
    </source>
</evidence>
<protein>
    <recommendedName>
        <fullName evidence="5">ABC-2 type transport system permease protein</fullName>
    </recommendedName>
</protein>
<feature type="transmembrane region" description="Helical" evidence="2">
    <location>
        <begin position="497"/>
        <end position="514"/>
    </location>
</feature>
<organism evidence="3 4">
    <name type="scientific">Actinomyces respiraculi</name>
    <dbReference type="NCBI Taxonomy" id="2744574"/>
    <lineage>
        <taxon>Bacteria</taxon>
        <taxon>Bacillati</taxon>
        <taxon>Actinomycetota</taxon>
        <taxon>Actinomycetes</taxon>
        <taxon>Actinomycetales</taxon>
        <taxon>Actinomycetaceae</taxon>
        <taxon>Actinomyces</taxon>
    </lineage>
</organism>
<evidence type="ECO:0000256" key="1">
    <source>
        <dbReference type="SAM" id="MobiDB-lite"/>
    </source>
</evidence>
<name>A0A7T0LKR8_9ACTO</name>
<evidence type="ECO:0000313" key="4">
    <source>
        <dbReference type="Proteomes" id="UP000594637"/>
    </source>
</evidence>
<dbReference type="RefSeq" id="WP_166857037.1">
    <property type="nucleotide sequence ID" value="NZ_CP063989.1"/>
</dbReference>
<evidence type="ECO:0000313" key="3">
    <source>
        <dbReference type="EMBL" id="QPL05584.1"/>
    </source>
</evidence>
<feature type="transmembrane region" description="Helical" evidence="2">
    <location>
        <begin position="344"/>
        <end position="361"/>
    </location>
</feature>
<feature type="transmembrane region" description="Helical" evidence="2">
    <location>
        <begin position="182"/>
        <end position="201"/>
    </location>
</feature>
<gene>
    <name evidence="3" type="ORF">ID810_00875</name>
</gene>
<feature type="transmembrane region" description="Helical" evidence="2">
    <location>
        <begin position="57"/>
        <end position="79"/>
    </location>
</feature>
<reference evidence="3 4" key="1">
    <citation type="submission" date="2020-11" db="EMBL/GenBank/DDBJ databases">
        <title>Actinomyces sp. ZJ750.</title>
        <authorList>
            <person name="Zhou J."/>
        </authorList>
    </citation>
    <scope>NUCLEOTIDE SEQUENCE [LARGE SCALE GENOMIC DNA]</scope>
    <source>
        <strain evidence="3 4">ZJ750</strain>
    </source>
</reference>
<feature type="transmembrane region" description="Helical" evidence="2">
    <location>
        <begin position="520"/>
        <end position="537"/>
    </location>
</feature>
<dbReference type="KEGG" id="arep:ID810_00875"/>
<feature type="transmembrane region" description="Helical" evidence="2">
    <location>
        <begin position="414"/>
        <end position="436"/>
    </location>
</feature>
<dbReference type="InterPro" id="IPR046264">
    <property type="entry name" value="DUF6297"/>
</dbReference>
<evidence type="ECO:0000256" key="2">
    <source>
        <dbReference type="SAM" id="Phobius"/>
    </source>
</evidence>
<accession>A0A7T0LKR8</accession>
<dbReference type="Proteomes" id="UP000594637">
    <property type="component" value="Chromosome"/>
</dbReference>